<organism evidence="2 3">
    <name type="scientific">Sodiomyces alkalinus (strain CBS 110278 / VKM F-3762 / F11)</name>
    <name type="common">Alkaliphilic filamentous fungus</name>
    <dbReference type="NCBI Taxonomy" id="1314773"/>
    <lineage>
        <taxon>Eukaryota</taxon>
        <taxon>Fungi</taxon>
        <taxon>Dikarya</taxon>
        <taxon>Ascomycota</taxon>
        <taxon>Pezizomycotina</taxon>
        <taxon>Sordariomycetes</taxon>
        <taxon>Hypocreomycetidae</taxon>
        <taxon>Glomerellales</taxon>
        <taxon>Plectosphaerellaceae</taxon>
        <taxon>Sodiomyces</taxon>
    </lineage>
</organism>
<dbReference type="AlphaFoldDB" id="A0A3N2PKM7"/>
<dbReference type="GeneID" id="39583068"/>
<accession>A0A3N2PKM7</accession>
<feature type="region of interest" description="Disordered" evidence="1">
    <location>
        <begin position="35"/>
        <end position="64"/>
    </location>
</feature>
<dbReference type="EMBL" id="ML119062">
    <property type="protein sequence ID" value="ROT35067.1"/>
    <property type="molecule type" value="Genomic_DNA"/>
</dbReference>
<protein>
    <submittedName>
        <fullName evidence="2">Uncharacterized protein</fullName>
    </submittedName>
</protein>
<reference evidence="2 3" key="1">
    <citation type="journal article" date="2018" name="Mol. Ecol.">
        <title>The obligate alkalophilic soda-lake fungus Sodiomyces alkalinus has shifted to a protein diet.</title>
        <authorList>
            <person name="Grum-Grzhimaylo A.A."/>
            <person name="Falkoski D.L."/>
            <person name="van den Heuvel J."/>
            <person name="Valero-Jimenez C.A."/>
            <person name="Min B."/>
            <person name="Choi I.G."/>
            <person name="Lipzen A."/>
            <person name="Daum C.G."/>
            <person name="Aanen D.K."/>
            <person name="Tsang A."/>
            <person name="Henrissat B."/>
            <person name="Bilanenko E.N."/>
            <person name="de Vries R.P."/>
            <person name="van Kan J.A.L."/>
            <person name="Grigoriev I.V."/>
            <person name="Debets A.J.M."/>
        </authorList>
    </citation>
    <scope>NUCLEOTIDE SEQUENCE [LARGE SCALE GENOMIC DNA]</scope>
    <source>
        <strain evidence="2 3">F11</strain>
    </source>
</reference>
<evidence type="ECO:0000313" key="3">
    <source>
        <dbReference type="Proteomes" id="UP000272025"/>
    </source>
</evidence>
<sequence>MSSSCMQMAKRVKYTDLTERSVLGVSLLFPVSPNSTPRRLGLPSKQPPSVPNLARSDDHMAGNEEREISRLSSILWF</sequence>
<keyword evidence="3" id="KW-1185">Reference proteome</keyword>
<feature type="compositionally biased region" description="Basic and acidic residues" evidence="1">
    <location>
        <begin position="55"/>
        <end position="64"/>
    </location>
</feature>
<evidence type="ECO:0000256" key="1">
    <source>
        <dbReference type="SAM" id="MobiDB-lite"/>
    </source>
</evidence>
<evidence type="ECO:0000313" key="2">
    <source>
        <dbReference type="EMBL" id="ROT35067.1"/>
    </source>
</evidence>
<name>A0A3N2PKM7_SODAK</name>
<proteinExistence type="predicted"/>
<gene>
    <name evidence="2" type="ORF">SODALDRAFT_363754</name>
</gene>
<dbReference type="Proteomes" id="UP000272025">
    <property type="component" value="Unassembled WGS sequence"/>
</dbReference>
<dbReference type="RefSeq" id="XP_028462873.1">
    <property type="nucleotide sequence ID" value="XM_028614590.1"/>
</dbReference>